<keyword evidence="3" id="KW-0004">4Fe-4S</keyword>
<evidence type="ECO:0000256" key="4">
    <source>
        <dbReference type="ARBA" id="ARBA00022723"/>
    </source>
</evidence>
<dbReference type="InterPro" id="IPR051919">
    <property type="entry name" value="W-dependent_AOR"/>
</dbReference>
<dbReference type="InterPro" id="IPR036021">
    <property type="entry name" value="Tungsten_al_ferr_oxy-like_C"/>
</dbReference>
<dbReference type="SMART" id="SM00790">
    <property type="entry name" value="AFOR_N"/>
    <property type="match status" value="1"/>
</dbReference>
<dbReference type="Pfam" id="PF01314">
    <property type="entry name" value="AFOR_C"/>
    <property type="match status" value="1"/>
</dbReference>
<evidence type="ECO:0000256" key="2">
    <source>
        <dbReference type="ARBA" id="ARBA00011032"/>
    </source>
</evidence>
<keyword evidence="4" id="KW-0479">Metal-binding</keyword>
<gene>
    <name evidence="10" type="ORF">SMC7_05540</name>
</gene>
<dbReference type="PANTHER" id="PTHR30038:SF8">
    <property type="entry name" value="ALDEHYDE FERREDOXIN OXIDOREDUCTASE"/>
    <property type="match status" value="1"/>
</dbReference>
<evidence type="ECO:0000256" key="8">
    <source>
        <dbReference type="ARBA" id="ARBA00049934"/>
    </source>
</evidence>
<evidence type="ECO:0000256" key="7">
    <source>
        <dbReference type="ARBA" id="ARBA00023014"/>
    </source>
</evidence>
<sequence>MLSNDPLANVLYVDLSKKHSWVERREDLFGKYFGGAGVAIQLLTENCPAGIDPLAPEAPIVLATGPLDGLFPLGSKTVAMFKSPHTGNLGESHAGGRSAVAIRMSGIGAIVITGANTNPGYLSIEEGKAYFRDATTLWGMSSSVTAGRIVRQNESSAGLRSIMRIGRAGENLVTYADVSTETYRHFGRLGMGAVFGSKKLKAVVVSGNRTLEVADKVAYQALYDEINTAAVSSPVMKKYHDLGTAENVQPLSALGGLPTRNVQAGHFESAEAISGEHYAEHYLGRRLACSHCPVACIHIAALREPYQDEAYYYKTTMISYDYEPIYALGSMLGLSNPEQVLSLMNKVEVLGLDAMSSGVCLAWATEAMEKGLVTEQDTGGLKLEFGKADGYVAGVEAITSRSNEFWRTLGRGVDAAATRYGGVDFAMAFGGNEMPGYHTGPAGYLGFMLGARHSHLDNAGYAIDQKELTKGLIPAEQLAQKLMDEERWRQVLSSLTVCFFARGIYTPELTLRALAAAGYNLTAEQLAATADDIYRAKFAFKLANGFDFNKLTIPHRVFETPAVVSGFDEEYMRRAIAFAAGQLASPRG</sequence>
<dbReference type="RefSeq" id="WP_119089357.1">
    <property type="nucleotide sequence ID" value="NZ_QXIS01000032.1"/>
</dbReference>
<feature type="domain" description="Aldehyde ferredoxin oxidoreductase N-terminal" evidence="9">
    <location>
        <begin position="9"/>
        <end position="209"/>
    </location>
</feature>
<dbReference type="SUPFAM" id="SSF48310">
    <property type="entry name" value="Aldehyde ferredoxin oxidoreductase, C-terminal domains"/>
    <property type="match status" value="1"/>
</dbReference>
<dbReference type="InterPro" id="IPR013984">
    <property type="entry name" value="Ald_Fedxn_OxRdtase_dom2"/>
</dbReference>
<dbReference type="Gene3D" id="3.60.9.10">
    <property type="entry name" value="Aldehyde ferredoxin oxidoreductase, N-terminal domain"/>
    <property type="match status" value="1"/>
</dbReference>
<name>A0A398D440_9BACT</name>
<dbReference type="InterPro" id="IPR013985">
    <property type="entry name" value="Ald_Fedxn_OxRdtase_dom3"/>
</dbReference>
<dbReference type="GO" id="GO:0009055">
    <property type="term" value="F:electron transfer activity"/>
    <property type="evidence" value="ECO:0007669"/>
    <property type="project" value="InterPro"/>
</dbReference>
<proteinExistence type="inferred from homology"/>
<comment type="cofactor">
    <cofactor evidence="8">
        <name>tungstopterin</name>
        <dbReference type="ChEBI" id="CHEBI:30402"/>
    </cofactor>
</comment>
<evidence type="ECO:0000313" key="10">
    <source>
        <dbReference type="EMBL" id="RIE05864.1"/>
    </source>
</evidence>
<dbReference type="InterPro" id="IPR001203">
    <property type="entry name" value="OxRdtase_Ald_Fedxn_C"/>
</dbReference>
<dbReference type="Gene3D" id="1.10.569.10">
    <property type="entry name" value="Aldehyde Ferredoxin Oxidoreductase Protein, subunit A, domain 2"/>
    <property type="match status" value="1"/>
</dbReference>
<dbReference type="InterPro" id="IPR013983">
    <property type="entry name" value="Ald_Fedxn_OxRdtase_N"/>
</dbReference>
<evidence type="ECO:0000313" key="11">
    <source>
        <dbReference type="Proteomes" id="UP000266328"/>
    </source>
</evidence>
<dbReference type="GO" id="GO:0016625">
    <property type="term" value="F:oxidoreductase activity, acting on the aldehyde or oxo group of donors, iron-sulfur protein as acceptor"/>
    <property type="evidence" value="ECO:0007669"/>
    <property type="project" value="InterPro"/>
</dbReference>
<reference evidence="10 11" key="1">
    <citation type="submission" date="2018-09" db="EMBL/GenBank/DDBJ databases">
        <title>Discovery and Ecogenomic Context for Candidatus Cryosericales, a Global Caldiserica Order Active in Thawing Permafrost.</title>
        <authorList>
            <person name="Martinez M.A."/>
            <person name="Woodcroft B.J."/>
            <person name="Ignacio Espinoza J.C."/>
            <person name="Zayed A."/>
            <person name="Singleton C.M."/>
            <person name="Boyd J."/>
            <person name="Li Y.-F."/>
            <person name="Purvine S."/>
            <person name="Maughan H."/>
            <person name="Hodgkins S.B."/>
            <person name="Anderson D."/>
            <person name="Sederholm M."/>
            <person name="Temperton B."/>
            <person name="Saleska S.R."/>
            <person name="Tyson G.W."/>
            <person name="Rich V.I."/>
        </authorList>
    </citation>
    <scope>NUCLEOTIDE SEQUENCE [LARGE SCALE GENOMIC DNA]</scope>
    <source>
        <strain evidence="10 11">SMC7</strain>
    </source>
</reference>
<evidence type="ECO:0000256" key="5">
    <source>
        <dbReference type="ARBA" id="ARBA00023002"/>
    </source>
</evidence>
<dbReference type="OrthoDB" id="9763894at2"/>
<accession>A0A398D440</accession>
<evidence type="ECO:0000256" key="3">
    <source>
        <dbReference type="ARBA" id="ARBA00022485"/>
    </source>
</evidence>
<keyword evidence="5" id="KW-0560">Oxidoreductase</keyword>
<dbReference type="Proteomes" id="UP000266328">
    <property type="component" value="Unassembled WGS sequence"/>
</dbReference>
<comment type="cofactor">
    <cofactor evidence="1">
        <name>[4Fe-4S] cluster</name>
        <dbReference type="ChEBI" id="CHEBI:49883"/>
    </cofactor>
</comment>
<organism evidence="10 11">
    <name type="scientific">Candidatus Cryosericum terrychapinii</name>
    <dbReference type="NCBI Taxonomy" id="2290919"/>
    <lineage>
        <taxon>Bacteria</taxon>
        <taxon>Pseudomonadati</taxon>
        <taxon>Caldisericota/Cryosericota group</taxon>
        <taxon>Candidatus Cryosericota</taxon>
        <taxon>Candidatus Cryosericia</taxon>
        <taxon>Candidatus Cryosericales</taxon>
        <taxon>Candidatus Cryosericaceae</taxon>
        <taxon>Candidatus Cryosericum</taxon>
    </lineage>
</organism>
<evidence type="ECO:0000256" key="6">
    <source>
        <dbReference type="ARBA" id="ARBA00023004"/>
    </source>
</evidence>
<comment type="similarity">
    <text evidence="2">Belongs to the AOR/FOR family.</text>
</comment>
<protein>
    <submittedName>
        <fullName evidence="10">Aldehyde:ferredoxin oxidoreductase</fullName>
    </submittedName>
</protein>
<dbReference type="GO" id="GO:0046872">
    <property type="term" value="F:metal ion binding"/>
    <property type="evidence" value="ECO:0007669"/>
    <property type="project" value="UniProtKB-KW"/>
</dbReference>
<dbReference type="EMBL" id="QXIS01000032">
    <property type="protein sequence ID" value="RIE05864.1"/>
    <property type="molecule type" value="Genomic_DNA"/>
</dbReference>
<dbReference type="Gene3D" id="1.10.599.10">
    <property type="entry name" value="Aldehyde Ferredoxin Oxidoreductase Protein, subunit A, domain 3"/>
    <property type="match status" value="1"/>
</dbReference>
<keyword evidence="6" id="KW-0408">Iron</keyword>
<evidence type="ECO:0000259" key="9">
    <source>
        <dbReference type="SMART" id="SM00790"/>
    </source>
</evidence>
<dbReference type="Pfam" id="PF02730">
    <property type="entry name" value="AFOR_N"/>
    <property type="match status" value="1"/>
</dbReference>
<keyword evidence="11" id="KW-1185">Reference proteome</keyword>
<dbReference type="GO" id="GO:0051539">
    <property type="term" value="F:4 iron, 4 sulfur cluster binding"/>
    <property type="evidence" value="ECO:0007669"/>
    <property type="project" value="UniProtKB-KW"/>
</dbReference>
<dbReference type="SUPFAM" id="SSF56228">
    <property type="entry name" value="Aldehyde ferredoxin oxidoreductase, N-terminal domain"/>
    <property type="match status" value="1"/>
</dbReference>
<dbReference type="AlphaFoldDB" id="A0A398D440"/>
<keyword evidence="7" id="KW-0411">Iron-sulfur</keyword>
<dbReference type="PANTHER" id="PTHR30038">
    <property type="entry name" value="ALDEHYDE FERREDOXIN OXIDOREDUCTASE"/>
    <property type="match status" value="1"/>
</dbReference>
<comment type="caution">
    <text evidence="10">The sequence shown here is derived from an EMBL/GenBank/DDBJ whole genome shotgun (WGS) entry which is preliminary data.</text>
</comment>
<dbReference type="InterPro" id="IPR036503">
    <property type="entry name" value="Ald_Fedxn_OxRdtase_N_sf"/>
</dbReference>
<evidence type="ECO:0000256" key="1">
    <source>
        <dbReference type="ARBA" id="ARBA00001966"/>
    </source>
</evidence>